<dbReference type="Pfam" id="PF00144">
    <property type="entry name" value="Beta-lactamase"/>
    <property type="match status" value="1"/>
</dbReference>
<proteinExistence type="predicted"/>
<evidence type="ECO:0000313" key="3">
    <source>
        <dbReference type="Proteomes" id="UP001262835"/>
    </source>
</evidence>
<dbReference type="PANTHER" id="PTHR43283:SF15">
    <property type="entry name" value="CONSERVED PROTEIN"/>
    <property type="match status" value="1"/>
</dbReference>
<sequence length="276" mass="28514">MTALDEAVAASQDWDVPHASVAVVTADGAVAASAGDQDRVYRLASVTKLLSAYAALVAVEEGALALDQPAGPPGATVEHLLAHTAGYDFSSSELRAAPGERRLYSNTGFEVLADLLESETGIAFDAYAHEAVFAPLGMSHTTIGDSAAAGGSSTSADLALFAAELQRPRLLDPATLDRATGVSFPGRRGVLPGFGQQAENDWGLGLEIRGTKSPHWTGSQNSPETFGHFGQAGTFLWVDPRAGAALVALTDRPFGPWAADAWPPFSDGVLAALAAD</sequence>
<dbReference type="GO" id="GO:0016787">
    <property type="term" value="F:hydrolase activity"/>
    <property type="evidence" value="ECO:0007669"/>
    <property type="project" value="UniProtKB-KW"/>
</dbReference>
<organism evidence="2 3">
    <name type="scientific">Microbacterium aquilitoris</name>
    <dbReference type="NCBI Taxonomy" id="3067307"/>
    <lineage>
        <taxon>Bacteria</taxon>
        <taxon>Bacillati</taxon>
        <taxon>Actinomycetota</taxon>
        <taxon>Actinomycetes</taxon>
        <taxon>Micrococcales</taxon>
        <taxon>Microbacteriaceae</taxon>
        <taxon>Microbacterium</taxon>
    </lineage>
</organism>
<keyword evidence="3" id="KW-1185">Reference proteome</keyword>
<dbReference type="EMBL" id="JAUZVT010000002">
    <property type="protein sequence ID" value="MDT3330582.1"/>
    <property type="molecule type" value="Genomic_DNA"/>
</dbReference>
<dbReference type="InterPro" id="IPR050789">
    <property type="entry name" value="Diverse_Enzym_Activities"/>
</dbReference>
<dbReference type="PANTHER" id="PTHR43283">
    <property type="entry name" value="BETA-LACTAMASE-RELATED"/>
    <property type="match status" value="1"/>
</dbReference>
<accession>A0ABU3GIR1</accession>
<name>A0ABU3GIR1_9MICO</name>
<dbReference type="EC" id="3.1.1.103" evidence="2"/>
<reference evidence="2 3" key="1">
    <citation type="submission" date="2023-08" db="EMBL/GenBank/DDBJ databases">
        <title>Microbacterium aquilitoris sp. nov. and Microbacterium gwkjibeachense sp. nov., isolated from beach.</title>
        <authorList>
            <person name="Lee S.D."/>
            <person name="Yang H."/>
            <person name="Kim I."/>
        </authorList>
    </citation>
    <scope>NUCLEOTIDE SEQUENCE [LARGE SCALE GENOMIC DNA]</scope>
    <source>
        <strain evidence="2 3">KSW-18</strain>
    </source>
</reference>
<dbReference type="InterPro" id="IPR012338">
    <property type="entry name" value="Beta-lactam/transpept-like"/>
</dbReference>
<gene>
    <name evidence="2" type="ORF">Q9S78_07850</name>
</gene>
<protein>
    <submittedName>
        <fullName evidence="2">Serine hydrolase domain-containing protein</fullName>
        <ecNumber evidence="2">3.1.1.103</ecNumber>
    </submittedName>
</protein>
<dbReference type="RefSeq" id="WP_020096765.1">
    <property type="nucleotide sequence ID" value="NZ_JAUZVT010000002.1"/>
</dbReference>
<dbReference type="InterPro" id="IPR001466">
    <property type="entry name" value="Beta-lactam-related"/>
</dbReference>
<evidence type="ECO:0000313" key="2">
    <source>
        <dbReference type="EMBL" id="MDT3330582.1"/>
    </source>
</evidence>
<comment type="caution">
    <text evidence="2">The sequence shown here is derived from an EMBL/GenBank/DDBJ whole genome shotgun (WGS) entry which is preliminary data.</text>
</comment>
<dbReference type="Proteomes" id="UP001262835">
    <property type="component" value="Unassembled WGS sequence"/>
</dbReference>
<evidence type="ECO:0000259" key="1">
    <source>
        <dbReference type="Pfam" id="PF00144"/>
    </source>
</evidence>
<keyword evidence="2" id="KW-0378">Hydrolase</keyword>
<dbReference type="Gene3D" id="3.40.710.10">
    <property type="entry name" value="DD-peptidase/beta-lactamase superfamily"/>
    <property type="match status" value="1"/>
</dbReference>
<feature type="domain" description="Beta-lactamase-related" evidence="1">
    <location>
        <begin position="13"/>
        <end position="258"/>
    </location>
</feature>
<dbReference type="SUPFAM" id="SSF56601">
    <property type="entry name" value="beta-lactamase/transpeptidase-like"/>
    <property type="match status" value="1"/>
</dbReference>